<dbReference type="EMBL" id="CM055099">
    <property type="protein sequence ID" value="KAJ7545962.1"/>
    <property type="molecule type" value="Genomic_DNA"/>
</dbReference>
<evidence type="ECO:0000313" key="2">
    <source>
        <dbReference type="Proteomes" id="UP001162992"/>
    </source>
</evidence>
<protein>
    <submittedName>
        <fullName evidence="1">Uncharacterized protein</fullName>
    </submittedName>
</protein>
<comment type="caution">
    <text evidence="1">The sequence shown here is derived from an EMBL/GenBank/DDBJ whole genome shotgun (WGS) entry which is preliminary data.</text>
</comment>
<proteinExistence type="predicted"/>
<gene>
    <name evidence="1" type="ORF">O6H91_08G018100</name>
</gene>
<dbReference type="Proteomes" id="UP001162992">
    <property type="component" value="Chromosome 8"/>
</dbReference>
<evidence type="ECO:0000313" key="1">
    <source>
        <dbReference type="EMBL" id="KAJ7545962.1"/>
    </source>
</evidence>
<sequence>MHIPRSENVRADELANLSYSQDVYHNFKLRKSTPKFLDTASDLWVLMKTESMYDIRWVEHLLTLLSEMSPCLLQDLLHLMSQELAKTCLWTYQHDIVQGLMHTS</sequence>
<accession>A0ACC2CVF2</accession>
<organism evidence="1 2">
    <name type="scientific">Diphasiastrum complanatum</name>
    <name type="common">Issler's clubmoss</name>
    <name type="synonym">Lycopodium complanatum</name>
    <dbReference type="NCBI Taxonomy" id="34168"/>
    <lineage>
        <taxon>Eukaryota</taxon>
        <taxon>Viridiplantae</taxon>
        <taxon>Streptophyta</taxon>
        <taxon>Embryophyta</taxon>
        <taxon>Tracheophyta</taxon>
        <taxon>Lycopodiopsida</taxon>
        <taxon>Lycopodiales</taxon>
        <taxon>Lycopodiaceae</taxon>
        <taxon>Lycopodioideae</taxon>
        <taxon>Diphasiastrum</taxon>
    </lineage>
</organism>
<name>A0ACC2CVF2_DIPCM</name>
<reference evidence="2" key="1">
    <citation type="journal article" date="2024" name="Proc. Natl. Acad. Sci. U.S.A.">
        <title>Extraordinary preservation of gene collinearity over three hundred million years revealed in homosporous lycophytes.</title>
        <authorList>
            <person name="Li C."/>
            <person name="Wickell D."/>
            <person name="Kuo L.Y."/>
            <person name="Chen X."/>
            <person name="Nie B."/>
            <person name="Liao X."/>
            <person name="Peng D."/>
            <person name="Ji J."/>
            <person name="Jenkins J."/>
            <person name="Williams M."/>
            <person name="Shu S."/>
            <person name="Plott C."/>
            <person name="Barry K."/>
            <person name="Rajasekar S."/>
            <person name="Grimwood J."/>
            <person name="Han X."/>
            <person name="Sun S."/>
            <person name="Hou Z."/>
            <person name="He W."/>
            <person name="Dai G."/>
            <person name="Sun C."/>
            <person name="Schmutz J."/>
            <person name="Leebens-Mack J.H."/>
            <person name="Li F.W."/>
            <person name="Wang L."/>
        </authorList>
    </citation>
    <scope>NUCLEOTIDE SEQUENCE [LARGE SCALE GENOMIC DNA]</scope>
    <source>
        <strain evidence="2">cv. PW_Plant_1</strain>
    </source>
</reference>
<keyword evidence="2" id="KW-1185">Reference proteome</keyword>